<protein>
    <submittedName>
        <fullName evidence="5">Uncharacterized protein</fullName>
    </submittedName>
</protein>
<dbReference type="InterPro" id="IPR052316">
    <property type="entry name" value="Speedy-Ringo_regulator"/>
</dbReference>
<accession>A0A915I6I4</accession>
<evidence type="ECO:0000256" key="3">
    <source>
        <dbReference type="SAM" id="MobiDB-lite"/>
    </source>
</evidence>
<dbReference type="Pfam" id="PF11357">
    <property type="entry name" value="Spy1"/>
    <property type="match status" value="2"/>
</dbReference>
<evidence type="ECO:0000313" key="5">
    <source>
        <dbReference type="WBParaSite" id="nRc.2.0.1.t09470-RA"/>
    </source>
</evidence>
<feature type="region of interest" description="Disordered" evidence="3">
    <location>
        <begin position="59"/>
        <end position="78"/>
    </location>
</feature>
<comment type="similarity">
    <text evidence="1">Belongs to the Speedy/Ringo family.</text>
</comment>
<keyword evidence="4" id="KW-1185">Reference proteome</keyword>
<evidence type="ECO:0000256" key="1">
    <source>
        <dbReference type="ARBA" id="ARBA00010932"/>
    </source>
</evidence>
<keyword evidence="2" id="KW-0131">Cell cycle</keyword>
<dbReference type="AlphaFoldDB" id="A0A915I6I4"/>
<reference evidence="5" key="1">
    <citation type="submission" date="2022-11" db="UniProtKB">
        <authorList>
            <consortium name="WormBaseParasite"/>
        </authorList>
    </citation>
    <scope>IDENTIFICATION</scope>
</reference>
<dbReference type="PANTHER" id="PTHR31545">
    <property type="entry name" value="SEEDY PROTEIN A/C FAMILY MEMBER"/>
    <property type="match status" value="1"/>
</dbReference>
<dbReference type="WBParaSite" id="nRc.2.0.1.t09470-RA">
    <property type="protein sequence ID" value="nRc.2.0.1.t09470-RA"/>
    <property type="gene ID" value="nRc.2.0.1.g09470"/>
</dbReference>
<proteinExistence type="inferred from homology"/>
<sequence>MNNTKRKLGEFDENESLALRAWLQEAKFRQMLKRQRLKERTILQKLNEKEDDLYLFRSSSSNDDDSSSNDERDHFSTSSKVADAKTKIFSHGKNKDENFGSTEVVMYLKFLACDRLISKFLKVDYCKKIADNYLLATVFVYFKRYLAIEMEEDEEEVKYDILPWALGNDWRTSFTEFIAEKDELWKKMNFSSMVSWECIQKNGKDRYRGKTSGLFTFDLDSTALMPQFYLRN</sequence>
<evidence type="ECO:0000256" key="2">
    <source>
        <dbReference type="ARBA" id="ARBA00023306"/>
    </source>
</evidence>
<dbReference type="PANTHER" id="PTHR31545:SF5">
    <property type="entry name" value="SPEEDY PROTEIN A"/>
    <property type="match status" value="1"/>
</dbReference>
<dbReference type="GO" id="GO:0019901">
    <property type="term" value="F:protein kinase binding"/>
    <property type="evidence" value="ECO:0007669"/>
    <property type="project" value="InterPro"/>
</dbReference>
<name>A0A915I6I4_ROMCU</name>
<organism evidence="4 5">
    <name type="scientific">Romanomermis culicivorax</name>
    <name type="common">Nematode worm</name>
    <dbReference type="NCBI Taxonomy" id="13658"/>
    <lineage>
        <taxon>Eukaryota</taxon>
        <taxon>Metazoa</taxon>
        <taxon>Ecdysozoa</taxon>
        <taxon>Nematoda</taxon>
        <taxon>Enoplea</taxon>
        <taxon>Dorylaimia</taxon>
        <taxon>Mermithida</taxon>
        <taxon>Mermithoidea</taxon>
        <taxon>Mermithidae</taxon>
        <taxon>Romanomermis</taxon>
    </lineage>
</organism>
<dbReference type="Proteomes" id="UP000887565">
    <property type="component" value="Unplaced"/>
</dbReference>
<evidence type="ECO:0000313" key="4">
    <source>
        <dbReference type="Proteomes" id="UP000887565"/>
    </source>
</evidence>
<dbReference type="InterPro" id="IPR020984">
    <property type="entry name" value="Speedy"/>
</dbReference>